<sequence length="78" mass="8718">MSLQGGLFFIYKRFWEAKNVKRGGELMYLDVLLLDSKALLSRDVQSSIAPTSSEHYAITTVRSTKAATSSHDHMVQPS</sequence>
<dbReference type="Proteomes" id="UP000028999">
    <property type="component" value="Unassembled WGS sequence"/>
</dbReference>
<organism evidence="2 3">
    <name type="scientific">Brassica napus</name>
    <name type="common">Rape</name>
    <dbReference type="NCBI Taxonomy" id="3708"/>
    <lineage>
        <taxon>Eukaryota</taxon>
        <taxon>Viridiplantae</taxon>
        <taxon>Streptophyta</taxon>
        <taxon>Embryophyta</taxon>
        <taxon>Tracheophyta</taxon>
        <taxon>Spermatophyta</taxon>
        <taxon>Magnoliopsida</taxon>
        <taxon>eudicotyledons</taxon>
        <taxon>Gunneridae</taxon>
        <taxon>Pentapetalae</taxon>
        <taxon>rosids</taxon>
        <taxon>malvids</taxon>
        <taxon>Brassicales</taxon>
        <taxon>Brassicaceae</taxon>
        <taxon>Brassiceae</taxon>
        <taxon>Brassica</taxon>
    </lineage>
</organism>
<dbReference type="PaxDb" id="3708-A0A078FVU6"/>
<dbReference type="EMBL" id="HG994364">
    <property type="protein sequence ID" value="CAF2327242.1"/>
    <property type="molecule type" value="Genomic_DNA"/>
</dbReference>
<reference evidence="2" key="2">
    <citation type="submission" date="2014-06" db="EMBL/GenBank/DDBJ databases">
        <authorList>
            <person name="Genoscope - CEA"/>
        </authorList>
    </citation>
    <scope>NUCLEOTIDE SEQUENCE</scope>
</reference>
<keyword evidence="3" id="KW-1185">Reference proteome</keyword>
<dbReference type="EMBL" id="LK032072">
    <property type="protein sequence ID" value="CDY17289.1"/>
    <property type="molecule type" value="Genomic_DNA"/>
</dbReference>
<evidence type="ECO:0000313" key="2">
    <source>
        <dbReference type="EMBL" id="CDY17289.1"/>
    </source>
</evidence>
<dbReference type="Gramene" id="CDY17289">
    <property type="protein sequence ID" value="CDY17289"/>
    <property type="gene ID" value="GSBRNA2T00095377001"/>
</dbReference>
<protein>
    <submittedName>
        <fullName evidence="1">(rape) hypothetical protein</fullName>
    </submittedName>
    <submittedName>
        <fullName evidence="2">BnaA10g09230D protein</fullName>
    </submittedName>
</protein>
<evidence type="ECO:0000313" key="3">
    <source>
        <dbReference type="Proteomes" id="UP000028999"/>
    </source>
</evidence>
<proteinExistence type="predicted"/>
<name>A0A078FVU6_BRANA</name>
<gene>
    <name evidence="2" type="primary">BnaA10g09230D</name>
    <name evidence="1" type="ORF">DARMORV10_A10P12240.1</name>
    <name evidence="2" type="ORF">GSBRNA2T00095377001</name>
</gene>
<reference evidence="1" key="3">
    <citation type="submission" date="2021-01" db="EMBL/GenBank/DDBJ databases">
        <authorList>
            <consortium name="Genoscope - CEA"/>
            <person name="William W."/>
        </authorList>
    </citation>
    <scope>NUCLEOTIDE SEQUENCE</scope>
</reference>
<dbReference type="Proteomes" id="UP001295469">
    <property type="component" value="Chromosome A10"/>
</dbReference>
<accession>A0A078FVU6</accession>
<reference evidence="2 3" key="1">
    <citation type="journal article" date="2014" name="Science">
        <title>Plant genetics. Early allopolyploid evolution in the post-Neolithic Brassica napus oilseed genome.</title>
        <authorList>
            <person name="Chalhoub B."/>
            <person name="Denoeud F."/>
            <person name="Liu S."/>
            <person name="Parkin I.A."/>
            <person name="Tang H."/>
            <person name="Wang X."/>
            <person name="Chiquet J."/>
            <person name="Belcram H."/>
            <person name="Tong C."/>
            <person name="Samans B."/>
            <person name="Correa M."/>
            <person name="Da Silva C."/>
            <person name="Just J."/>
            <person name="Falentin C."/>
            <person name="Koh C.S."/>
            <person name="Le Clainche I."/>
            <person name="Bernard M."/>
            <person name="Bento P."/>
            <person name="Noel B."/>
            <person name="Labadie K."/>
            <person name="Alberti A."/>
            <person name="Charles M."/>
            <person name="Arnaud D."/>
            <person name="Guo H."/>
            <person name="Daviaud C."/>
            <person name="Alamery S."/>
            <person name="Jabbari K."/>
            <person name="Zhao M."/>
            <person name="Edger P.P."/>
            <person name="Chelaifa H."/>
            <person name="Tack D."/>
            <person name="Lassalle G."/>
            <person name="Mestiri I."/>
            <person name="Schnel N."/>
            <person name="Le Paslier M.C."/>
            <person name="Fan G."/>
            <person name="Renault V."/>
            <person name="Bayer P.E."/>
            <person name="Golicz A.A."/>
            <person name="Manoli S."/>
            <person name="Lee T.H."/>
            <person name="Thi V.H."/>
            <person name="Chalabi S."/>
            <person name="Hu Q."/>
            <person name="Fan C."/>
            <person name="Tollenaere R."/>
            <person name="Lu Y."/>
            <person name="Battail C."/>
            <person name="Shen J."/>
            <person name="Sidebottom C.H."/>
            <person name="Wang X."/>
            <person name="Canaguier A."/>
            <person name="Chauveau A."/>
            <person name="Berard A."/>
            <person name="Deniot G."/>
            <person name="Guan M."/>
            <person name="Liu Z."/>
            <person name="Sun F."/>
            <person name="Lim Y.P."/>
            <person name="Lyons E."/>
            <person name="Town C.D."/>
            <person name="Bancroft I."/>
            <person name="Wang X."/>
            <person name="Meng J."/>
            <person name="Ma J."/>
            <person name="Pires J.C."/>
            <person name="King G.J."/>
            <person name="Brunel D."/>
            <person name="Delourme R."/>
            <person name="Renard M."/>
            <person name="Aury J.M."/>
            <person name="Adams K.L."/>
            <person name="Batley J."/>
            <person name="Snowdon R.J."/>
            <person name="Tost J."/>
            <person name="Edwards D."/>
            <person name="Zhou Y."/>
            <person name="Hua W."/>
            <person name="Sharpe A.G."/>
            <person name="Paterson A.H."/>
            <person name="Guan C."/>
            <person name="Wincker P."/>
        </authorList>
    </citation>
    <scope>NUCLEOTIDE SEQUENCE [LARGE SCALE GENOMIC DNA]</scope>
    <source>
        <strain evidence="3">cv. Darmor-bzh</strain>
    </source>
</reference>
<evidence type="ECO:0000313" key="1">
    <source>
        <dbReference type="EMBL" id="CAF2327242.1"/>
    </source>
</evidence>
<dbReference type="AlphaFoldDB" id="A0A078FVU6"/>